<feature type="domain" description="Dynamin-type G" evidence="8">
    <location>
        <begin position="22"/>
        <end position="293"/>
    </location>
</feature>
<keyword evidence="10" id="KW-1185">Reference proteome</keyword>
<dbReference type="Pfam" id="PF00350">
    <property type="entry name" value="Dynamin_N"/>
    <property type="match status" value="1"/>
</dbReference>
<dbReference type="SMART" id="SM00053">
    <property type="entry name" value="DYNc"/>
    <property type="match status" value="1"/>
</dbReference>
<comment type="caution">
    <text evidence="9">The sequence shown here is derived from an EMBL/GenBank/DDBJ whole genome shotgun (WGS) entry which is preliminary data.</text>
</comment>
<dbReference type="Gene3D" id="3.40.50.300">
    <property type="entry name" value="P-loop containing nucleotide triphosphate hydrolases"/>
    <property type="match status" value="1"/>
</dbReference>
<comment type="catalytic activity">
    <reaction evidence="5">
        <text>GTP + H2O = GDP + phosphate + H(+)</text>
        <dbReference type="Rhea" id="RHEA:19669"/>
        <dbReference type="ChEBI" id="CHEBI:15377"/>
        <dbReference type="ChEBI" id="CHEBI:15378"/>
        <dbReference type="ChEBI" id="CHEBI:37565"/>
        <dbReference type="ChEBI" id="CHEBI:43474"/>
        <dbReference type="ChEBI" id="CHEBI:58189"/>
        <dbReference type="EC" id="3.6.5.5"/>
    </reaction>
</comment>
<gene>
    <name evidence="9" type="ORF">TRFO_12551</name>
</gene>
<dbReference type="SMART" id="SM00302">
    <property type="entry name" value="GED"/>
    <property type="match status" value="1"/>
</dbReference>
<dbReference type="InterPro" id="IPR020850">
    <property type="entry name" value="GED_dom"/>
</dbReference>
<dbReference type="GO" id="GO:0005886">
    <property type="term" value="C:plasma membrane"/>
    <property type="evidence" value="ECO:0007669"/>
    <property type="project" value="TreeGrafter"/>
</dbReference>
<dbReference type="InterPro" id="IPR030381">
    <property type="entry name" value="G_DYNAMIN_dom"/>
</dbReference>
<reference evidence="9" key="1">
    <citation type="submission" date="2016-10" db="EMBL/GenBank/DDBJ databases">
        <authorList>
            <person name="Benchimol M."/>
            <person name="Almeida L.G."/>
            <person name="Vasconcelos A.T."/>
            <person name="Perreira-Neves A."/>
            <person name="Rosa I.A."/>
            <person name="Tasca T."/>
            <person name="Bogo M.R."/>
            <person name="de Souza W."/>
        </authorList>
    </citation>
    <scope>NUCLEOTIDE SEQUENCE [LARGE SCALE GENOMIC DNA]</scope>
    <source>
        <strain evidence="9">K</strain>
    </source>
</reference>
<dbReference type="InterPro" id="IPR003130">
    <property type="entry name" value="GED"/>
</dbReference>
<dbReference type="Pfam" id="PF01031">
    <property type="entry name" value="Dynamin_M"/>
    <property type="match status" value="1"/>
</dbReference>
<dbReference type="InterPro" id="IPR001401">
    <property type="entry name" value="Dynamin_GTPase"/>
</dbReference>
<dbReference type="PROSITE" id="PS51718">
    <property type="entry name" value="G_DYNAMIN_2"/>
    <property type="match status" value="1"/>
</dbReference>
<dbReference type="InterPro" id="IPR019762">
    <property type="entry name" value="Dynamin_GTPase_CS"/>
</dbReference>
<evidence type="ECO:0000256" key="2">
    <source>
        <dbReference type="ARBA" id="ARBA00022741"/>
    </source>
</evidence>
<dbReference type="OrthoDB" id="5061070at2759"/>
<evidence type="ECO:0000256" key="3">
    <source>
        <dbReference type="ARBA" id="ARBA00022801"/>
    </source>
</evidence>
<evidence type="ECO:0000259" key="7">
    <source>
        <dbReference type="PROSITE" id="PS51388"/>
    </source>
</evidence>
<dbReference type="VEuPathDB" id="TrichDB:TRFO_12551"/>
<keyword evidence="4 6" id="KW-0342">GTP-binding</keyword>
<dbReference type="Proteomes" id="UP000179807">
    <property type="component" value="Unassembled WGS sequence"/>
</dbReference>
<feature type="domain" description="GED" evidence="7">
    <location>
        <begin position="509"/>
        <end position="596"/>
    </location>
</feature>
<dbReference type="InterPro" id="IPR000375">
    <property type="entry name" value="Dynamin_stalk"/>
</dbReference>
<dbReference type="RefSeq" id="XP_068370359.1">
    <property type="nucleotide sequence ID" value="XM_068496700.1"/>
</dbReference>
<dbReference type="GO" id="GO:0005737">
    <property type="term" value="C:cytoplasm"/>
    <property type="evidence" value="ECO:0007669"/>
    <property type="project" value="TreeGrafter"/>
</dbReference>
<dbReference type="SUPFAM" id="SSF52540">
    <property type="entry name" value="P-loop containing nucleoside triphosphate hydrolases"/>
    <property type="match status" value="1"/>
</dbReference>
<sequence length="596" mass="66121">MQNLIPVLNKLQDVFATVGAHAVDLPQIVVVGCQSAGKSSVLEAIVQKDFLPRGAGICTRRPLVLQLIHIDKGHNPSEWAEFLHKPGQKWTDFNKVMKEIEDETDRVCGTNKGVTDQPINLKVFSPNVLNLTLVDLPGLTKIAVEDQPADIAEQIEKMVLSYITPPNSIILAITPANMDLANSDSLIIARKVDPDGHRTVGVLTKLDIMDKGTNARDVLLNKVYPLKLGYIGVVNRSQQDINTKKAVSAAVDAERKFFETHEAYSDIAKNCGTAYLTTTLNQLLMRHIKAKLPSLYAQINDLLAKKKQELITYGASLGTSLEEQQLLLFQLVSKYMSELHAVLDGSSTHLSDQNLDGGSTIISAMIDEFPAAMLSIQSVKEMPPEKVQVMIESHSGIKRSMFFPEATFHTLVKLEIEKLRPCVKECIEKAKQILMDIHSGLEVPELSRFTSLRESIVNIAQDGVTTCAKEALAYADQLLDIQMAFINTHHPDFQGKKQIDLSGGIGNNVSVLVDLVHRYYVIVRKEIIDSIPKAIFKCLLDRSVSNLRYELVERLVLNPDLNEDPAVAEKRRNCLKMIEALKTASKVLGDVRKTHV</sequence>
<dbReference type="AlphaFoldDB" id="A0A1J4L129"/>
<dbReference type="PROSITE" id="PS51388">
    <property type="entry name" value="GED"/>
    <property type="match status" value="1"/>
</dbReference>
<proteinExistence type="inferred from homology"/>
<evidence type="ECO:0000256" key="6">
    <source>
        <dbReference type="RuleBase" id="RU003932"/>
    </source>
</evidence>
<evidence type="ECO:0000313" key="9">
    <source>
        <dbReference type="EMBL" id="OHT17223.1"/>
    </source>
</evidence>
<dbReference type="EMBL" id="MLAK01000024">
    <property type="protein sequence ID" value="OHT17223.1"/>
    <property type="molecule type" value="Genomic_DNA"/>
</dbReference>
<dbReference type="GO" id="GO:0031623">
    <property type="term" value="P:receptor internalization"/>
    <property type="evidence" value="ECO:0007669"/>
    <property type="project" value="TreeGrafter"/>
</dbReference>
<dbReference type="InterPro" id="IPR045063">
    <property type="entry name" value="Dynamin_N"/>
</dbReference>
<dbReference type="EC" id="3.6.5.5" evidence="1"/>
<dbReference type="GO" id="GO:0005525">
    <property type="term" value="F:GTP binding"/>
    <property type="evidence" value="ECO:0007669"/>
    <property type="project" value="UniProtKB-KW"/>
</dbReference>
<dbReference type="InterPro" id="IPR027417">
    <property type="entry name" value="P-loop_NTPase"/>
</dbReference>
<evidence type="ECO:0000256" key="1">
    <source>
        <dbReference type="ARBA" id="ARBA00011980"/>
    </source>
</evidence>
<dbReference type="GO" id="GO:0005874">
    <property type="term" value="C:microtubule"/>
    <property type="evidence" value="ECO:0007669"/>
    <property type="project" value="TreeGrafter"/>
</dbReference>
<dbReference type="InterPro" id="IPR022812">
    <property type="entry name" value="Dynamin"/>
</dbReference>
<name>A0A1J4L129_9EUKA</name>
<dbReference type="PANTHER" id="PTHR11566">
    <property type="entry name" value="DYNAMIN"/>
    <property type="match status" value="1"/>
</dbReference>
<protein>
    <recommendedName>
        <fullName evidence="1">dynamin GTPase</fullName>
        <ecNumber evidence="1">3.6.5.5</ecNumber>
    </recommendedName>
</protein>
<dbReference type="PRINTS" id="PR00195">
    <property type="entry name" value="DYNAMIN"/>
</dbReference>
<dbReference type="CDD" id="cd08771">
    <property type="entry name" value="DLP_1"/>
    <property type="match status" value="1"/>
</dbReference>
<dbReference type="GeneID" id="94831404"/>
<dbReference type="PANTHER" id="PTHR11566:SF212">
    <property type="entry name" value="DYNAMIN"/>
    <property type="match status" value="1"/>
</dbReference>
<dbReference type="GO" id="GO:0003924">
    <property type="term" value="F:GTPase activity"/>
    <property type="evidence" value="ECO:0007669"/>
    <property type="project" value="InterPro"/>
</dbReference>
<accession>A0A1J4L129</accession>
<dbReference type="GO" id="GO:0008017">
    <property type="term" value="F:microtubule binding"/>
    <property type="evidence" value="ECO:0007669"/>
    <property type="project" value="TreeGrafter"/>
</dbReference>
<organism evidence="9 10">
    <name type="scientific">Tritrichomonas foetus</name>
    <dbReference type="NCBI Taxonomy" id="1144522"/>
    <lineage>
        <taxon>Eukaryota</taxon>
        <taxon>Metamonada</taxon>
        <taxon>Parabasalia</taxon>
        <taxon>Tritrichomonadida</taxon>
        <taxon>Tritrichomonadidae</taxon>
        <taxon>Tritrichomonas</taxon>
    </lineage>
</organism>
<dbReference type="FunFam" id="3.40.50.300:FF:001027">
    <property type="entry name" value="dynamin-related protein 3A"/>
    <property type="match status" value="1"/>
</dbReference>
<evidence type="ECO:0000259" key="8">
    <source>
        <dbReference type="PROSITE" id="PS51718"/>
    </source>
</evidence>
<keyword evidence="3" id="KW-0378">Hydrolase</keyword>
<dbReference type="Pfam" id="PF02212">
    <property type="entry name" value="GED"/>
    <property type="match status" value="1"/>
</dbReference>
<dbReference type="PROSITE" id="PS00410">
    <property type="entry name" value="G_DYNAMIN_1"/>
    <property type="match status" value="1"/>
</dbReference>
<evidence type="ECO:0000256" key="4">
    <source>
        <dbReference type="ARBA" id="ARBA00023134"/>
    </source>
</evidence>
<comment type="similarity">
    <text evidence="6">Belongs to the TRAFAC class dynamin-like GTPase superfamily. Dynamin/Fzo/YdjA family.</text>
</comment>
<keyword evidence="2 6" id="KW-0547">Nucleotide-binding</keyword>
<dbReference type="Gene3D" id="1.20.120.1240">
    <property type="entry name" value="Dynamin, middle domain"/>
    <property type="match status" value="1"/>
</dbReference>
<evidence type="ECO:0000313" key="10">
    <source>
        <dbReference type="Proteomes" id="UP000179807"/>
    </source>
</evidence>
<evidence type="ECO:0000256" key="5">
    <source>
        <dbReference type="ARBA" id="ARBA00048040"/>
    </source>
</evidence>